<keyword evidence="2 7" id="KW-0812">Transmembrane</keyword>
<dbReference type="PROSITE" id="PS51775">
    <property type="entry name" value="GTD_BINDING"/>
    <property type="match status" value="1"/>
</dbReference>
<dbReference type="Proteomes" id="UP000230069">
    <property type="component" value="Unassembled WGS sequence"/>
</dbReference>
<dbReference type="FunCoup" id="A0A2G5F759">
    <property type="interactions" value="884"/>
</dbReference>
<evidence type="ECO:0000256" key="3">
    <source>
        <dbReference type="ARBA" id="ARBA00022989"/>
    </source>
</evidence>
<keyword evidence="3 7" id="KW-1133">Transmembrane helix</keyword>
<evidence type="ECO:0000256" key="1">
    <source>
        <dbReference type="ARBA" id="ARBA00004167"/>
    </source>
</evidence>
<name>A0A2G5F759_AQUCA</name>
<dbReference type="InterPro" id="IPR007656">
    <property type="entry name" value="GTD-bd"/>
</dbReference>
<dbReference type="EMBL" id="KZ305019">
    <property type="protein sequence ID" value="PIA63847.1"/>
    <property type="molecule type" value="Genomic_DNA"/>
</dbReference>
<feature type="transmembrane region" description="Helical" evidence="7">
    <location>
        <begin position="20"/>
        <end position="40"/>
    </location>
</feature>
<evidence type="ECO:0000313" key="10">
    <source>
        <dbReference type="Proteomes" id="UP000230069"/>
    </source>
</evidence>
<dbReference type="OrthoDB" id="1888939at2759"/>
<dbReference type="PANTHER" id="PTHR31448:SF3">
    <property type="entry name" value="MYOSIN-BINDING PROTEIN 2"/>
    <property type="match status" value="1"/>
</dbReference>
<keyword evidence="10" id="KW-1185">Reference proteome</keyword>
<feature type="region of interest" description="Disordered" evidence="6">
    <location>
        <begin position="823"/>
        <end position="846"/>
    </location>
</feature>
<proteinExistence type="predicted"/>
<feature type="compositionally biased region" description="Polar residues" evidence="6">
    <location>
        <begin position="831"/>
        <end position="846"/>
    </location>
</feature>
<reference evidence="9 10" key="1">
    <citation type="submission" date="2017-09" db="EMBL/GenBank/DDBJ databases">
        <title>WGS assembly of Aquilegia coerulea Goldsmith.</title>
        <authorList>
            <person name="Hodges S."/>
            <person name="Kramer E."/>
            <person name="Nordborg M."/>
            <person name="Tomkins J."/>
            <person name="Borevitz J."/>
            <person name="Derieg N."/>
            <person name="Yan J."/>
            <person name="Mihaltcheva S."/>
            <person name="Hayes R.D."/>
            <person name="Rokhsar D."/>
        </authorList>
    </citation>
    <scope>NUCLEOTIDE SEQUENCE [LARGE SCALE GENOMIC DNA]</scope>
    <source>
        <strain evidence="10">cv. Goldsmith</strain>
    </source>
</reference>
<dbReference type="AlphaFoldDB" id="A0A2G5F759"/>
<keyword evidence="4 7" id="KW-0472">Membrane</keyword>
<evidence type="ECO:0000256" key="6">
    <source>
        <dbReference type="SAM" id="MobiDB-lite"/>
    </source>
</evidence>
<keyword evidence="5" id="KW-0175">Coiled coil</keyword>
<evidence type="ECO:0000256" key="4">
    <source>
        <dbReference type="ARBA" id="ARBA00023136"/>
    </source>
</evidence>
<dbReference type="GO" id="GO:0080115">
    <property type="term" value="F:myosin XI tail binding"/>
    <property type="evidence" value="ECO:0007669"/>
    <property type="project" value="UniProtKB-ARBA"/>
</dbReference>
<feature type="domain" description="GTD-binding" evidence="8">
    <location>
        <begin position="572"/>
        <end position="670"/>
    </location>
</feature>
<dbReference type="EMBL" id="KZ305019">
    <property type="protein sequence ID" value="PIA63845.1"/>
    <property type="molecule type" value="Genomic_DNA"/>
</dbReference>
<evidence type="ECO:0000259" key="8">
    <source>
        <dbReference type="PROSITE" id="PS51775"/>
    </source>
</evidence>
<evidence type="ECO:0000256" key="5">
    <source>
        <dbReference type="SAM" id="Coils"/>
    </source>
</evidence>
<evidence type="ECO:0000313" key="9">
    <source>
        <dbReference type="EMBL" id="PIA63845.1"/>
    </source>
</evidence>
<protein>
    <recommendedName>
        <fullName evidence="8">GTD-binding domain-containing protein</fullName>
    </recommendedName>
</protein>
<dbReference type="Pfam" id="PF04576">
    <property type="entry name" value="Zein-binding"/>
    <property type="match status" value="1"/>
</dbReference>
<sequence length="943" mass="107653">MEGNKFATMLHRNTNKISIILIYAVLEWILIILLLLNSLFSHLITKFAIYFGLKRPCPWCSRIDHCFEHEKTRNSYQDLVCETHATEISQLGYCTKHKNLAKIHCMCKDCLFSQPLSPRSSADVEQKISFLSCVAEQKFDTGETNSKCSCCDVSLSRDLYPPYLSLCEKREYEEKEEENTVTEDRILSYVDEGQDFQGRADKEDFTKSLLSFQCKEIDINEDDMVDAAQTTEKDSIKEDAFGSPIKGINAFRSPEDNLKSSCNSMLKLENWSDFDDHFLITIESIDNLASKKQNLLRHREVDSGESRELEGLLDSVSQIQNRIDWVDGMLLSAKRETAVHLVEDENNTMCAVQEAQLDVWEPELEYMNKAEVKNFIVMLDEKCNADSIQLLPDQVPLTEDAQALSVDDDSNKVFERVMEDSNASTGMKLEMIETEISVEELIDQSQPHDPIPSFSCARDNSLIECNDAGNITSSKTVLSEDEQNLIILGLKKGEDASIKGSSMTFEEHINHQLSKNLEVNNVVEENATDVSSQFEDLQYLKKRPLLKKEESGIEESLDGSFNSEISGEEGVLTIEHLKSVLKEERRARCALYEELEEERSANAIAAKQTMEMITRLQEEKATTQMEALQYQRMMDEQSEYDQEALQLLNELVVKVEKEKHELQMELEMHRKKVFHYEVKDRRRMKRKTSELSRNLSASFSNSEDSDQLLVDFDHESIDEDSYNGHPESSINTPANGVLNLEDLDLESSKHMTILDESLADFEAEKLSILEKLKELEEKLFTLSDEEGEYFEDVKPVVLFPEDKNEDFSSHDFNSNGFCKNFESGHHKERGNTSPDANGSHYENNGMETLDVAPNEERSLTAGSQKNSSISMTINRKLAIEEEVDNVYERLHALEADREFLKQSISSLKKGDKGMDLLQEILQYLRDLRSVELCTRKVGDPSGA</sequence>
<comment type="subcellular location">
    <subcellularLocation>
        <location evidence="1">Membrane</location>
        <topology evidence="1">Single-pass membrane protein</topology>
    </subcellularLocation>
</comment>
<dbReference type="PANTHER" id="PTHR31448">
    <property type="entry name" value="MYOSIN-BINDING PROTEIN 2"/>
    <property type="match status" value="1"/>
</dbReference>
<dbReference type="GO" id="GO:0016020">
    <property type="term" value="C:membrane"/>
    <property type="evidence" value="ECO:0007669"/>
    <property type="project" value="UniProtKB-SubCell"/>
</dbReference>
<gene>
    <name evidence="9" type="ORF">AQUCO_00201284v1</name>
</gene>
<evidence type="ECO:0000256" key="7">
    <source>
        <dbReference type="SAM" id="Phobius"/>
    </source>
</evidence>
<organism evidence="9 10">
    <name type="scientific">Aquilegia coerulea</name>
    <name type="common">Rocky mountain columbine</name>
    <dbReference type="NCBI Taxonomy" id="218851"/>
    <lineage>
        <taxon>Eukaryota</taxon>
        <taxon>Viridiplantae</taxon>
        <taxon>Streptophyta</taxon>
        <taxon>Embryophyta</taxon>
        <taxon>Tracheophyta</taxon>
        <taxon>Spermatophyta</taxon>
        <taxon>Magnoliopsida</taxon>
        <taxon>Ranunculales</taxon>
        <taxon>Ranunculaceae</taxon>
        <taxon>Thalictroideae</taxon>
        <taxon>Aquilegia</taxon>
    </lineage>
</organism>
<feature type="coiled-coil region" evidence="5">
    <location>
        <begin position="876"/>
        <end position="903"/>
    </location>
</feature>
<accession>A0A2G5F759</accession>
<dbReference type="STRING" id="218851.A0A2G5F759"/>
<feature type="coiled-coil region" evidence="5">
    <location>
        <begin position="758"/>
        <end position="785"/>
    </location>
</feature>
<feature type="coiled-coil region" evidence="5">
    <location>
        <begin position="606"/>
        <end position="672"/>
    </location>
</feature>
<evidence type="ECO:0000256" key="2">
    <source>
        <dbReference type="ARBA" id="ARBA00022692"/>
    </source>
</evidence>
<dbReference type="InterPro" id="IPR039306">
    <property type="entry name" value="MYOB"/>
</dbReference>